<evidence type="ECO:0000256" key="2">
    <source>
        <dbReference type="SAM" id="SignalP"/>
    </source>
</evidence>
<dbReference type="InterPro" id="IPR051726">
    <property type="entry name" value="Chitin_Synth_Reg"/>
</dbReference>
<organism evidence="3 4">
    <name type="scientific">Alteromonas halophila</name>
    <dbReference type="NCBI Taxonomy" id="516698"/>
    <lineage>
        <taxon>Bacteria</taxon>
        <taxon>Pseudomonadati</taxon>
        <taxon>Pseudomonadota</taxon>
        <taxon>Gammaproteobacteria</taxon>
        <taxon>Alteromonadales</taxon>
        <taxon>Alteromonadaceae</taxon>
        <taxon>Alteromonas/Salinimonas group</taxon>
        <taxon>Alteromonas</taxon>
    </lineage>
</organism>
<dbReference type="InterPro" id="IPR011990">
    <property type="entry name" value="TPR-like_helical_dom_sf"/>
</dbReference>
<evidence type="ECO:0008006" key="5">
    <source>
        <dbReference type="Google" id="ProtNLM"/>
    </source>
</evidence>
<gene>
    <name evidence="3" type="ORF">GCM10007391_11590</name>
</gene>
<feature type="chain" id="PRO_5037479455" description="Sel1 repeat family protein" evidence="2">
    <location>
        <begin position="23"/>
        <end position="289"/>
    </location>
</feature>
<reference evidence="3" key="1">
    <citation type="journal article" date="2014" name="Int. J. Syst. Evol. Microbiol.">
        <title>Complete genome sequence of Corynebacterium casei LMG S-19264T (=DSM 44701T), isolated from a smear-ripened cheese.</title>
        <authorList>
            <consortium name="US DOE Joint Genome Institute (JGI-PGF)"/>
            <person name="Walter F."/>
            <person name="Albersmeier A."/>
            <person name="Kalinowski J."/>
            <person name="Ruckert C."/>
        </authorList>
    </citation>
    <scope>NUCLEOTIDE SEQUENCE</scope>
    <source>
        <strain evidence="3">KCTC 22164</strain>
    </source>
</reference>
<dbReference type="PANTHER" id="PTHR46430:SF1">
    <property type="entry name" value="CHITIN SYNTHASE REGULATOR SKT5-RELATED"/>
    <property type="match status" value="1"/>
</dbReference>
<dbReference type="AlphaFoldDB" id="A0A918MX35"/>
<comment type="caution">
    <text evidence="3">The sequence shown here is derived from an EMBL/GenBank/DDBJ whole genome shotgun (WGS) entry which is preliminary data.</text>
</comment>
<accession>A0A918MX35</accession>
<evidence type="ECO:0000256" key="1">
    <source>
        <dbReference type="ARBA" id="ARBA00022737"/>
    </source>
</evidence>
<dbReference type="SMART" id="SM00671">
    <property type="entry name" value="SEL1"/>
    <property type="match status" value="3"/>
</dbReference>
<dbReference type="Gene3D" id="1.25.40.10">
    <property type="entry name" value="Tetratricopeptide repeat domain"/>
    <property type="match status" value="1"/>
</dbReference>
<dbReference type="Pfam" id="PF08238">
    <property type="entry name" value="Sel1"/>
    <property type="match status" value="1"/>
</dbReference>
<feature type="signal peptide" evidence="2">
    <location>
        <begin position="1"/>
        <end position="22"/>
    </location>
</feature>
<evidence type="ECO:0000313" key="3">
    <source>
        <dbReference type="EMBL" id="GGW80360.1"/>
    </source>
</evidence>
<name>A0A918MX35_9ALTE</name>
<dbReference type="InterPro" id="IPR006597">
    <property type="entry name" value="Sel1-like"/>
</dbReference>
<dbReference type="SUPFAM" id="SSF81901">
    <property type="entry name" value="HCP-like"/>
    <property type="match status" value="1"/>
</dbReference>
<sequence>MYIMIKKMLLLPLLTAAFYTTAEPVKMGECDTSECREYFKDYKRYAKSHIDASSMVGDMYLNGYGTDVDKEKALDYYKKAARWGSVLGRYKMGLLMLQHGEQEEREEGLVHLSDAAKRDHPTAIYFMGEVLSTDKYGLKDLERADEWIARSIKEQNHNVIYTLGRLSDEGELTEANLPATIAAIKRAPDSMIPGQSPETLETYRLPPPDERYEVITVNGPNLAEVLDYGLKLFKAAPSDIHKKTTGTRIRGRDCEDVFSCSTVPVANWQRYMAYQFHTPFEVELFNSRF</sequence>
<proteinExistence type="predicted"/>
<protein>
    <recommendedName>
        <fullName evidence="5">Sel1 repeat family protein</fullName>
    </recommendedName>
</protein>
<reference evidence="3" key="2">
    <citation type="submission" date="2020-09" db="EMBL/GenBank/DDBJ databases">
        <authorList>
            <person name="Sun Q."/>
            <person name="Kim S."/>
        </authorList>
    </citation>
    <scope>NUCLEOTIDE SEQUENCE</scope>
    <source>
        <strain evidence="3">KCTC 22164</strain>
    </source>
</reference>
<evidence type="ECO:0000313" key="4">
    <source>
        <dbReference type="Proteomes" id="UP000631300"/>
    </source>
</evidence>
<keyword evidence="4" id="KW-1185">Reference proteome</keyword>
<dbReference type="Proteomes" id="UP000631300">
    <property type="component" value="Unassembled WGS sequence"/>
</dbReference>
<dbReference type="PANTHER" id="PTHR46430">
    <property type="entry name" value="PROTEIN SKT5-RELATED"/>
    <property type="match status" value="1"/>
</dbReference>
<dbReference type="EMBL" id="BMXP01000002">
    <property type="protein sequence ID" value="GGW80360.1"/>
    <property type="molecule type" value="Genomic_DNA"/>
</dbReference>
<keyword evidence="1" id="KW-0677">Repeat</keyword>
<keyword evidence="2" id="KW-0732">Signal</keyword>